<sequence>MMADHTSQIKSPIDNKYNSDMDNLDNIDNNKDGTIRSLEEKLKLLDEEKLDLENQIYAAEKKYHEQLDSYLARYINADFSLAQMEYILVSYRVM</sequence>
<evidence type="ECO:0000256" key="1">
    <source>
        <dbReference type="SAM" id="Coils"/>
    </source>
</evidence>
<dbReference type="Proteomes" id="UP000277204">
    <property type="component" value="Unassembled WGS sequence"/>
</dbReference>
<evidence type="ECO:0000313" key="4">
    <source>
        <dbReference type="Proteomes" id="UP000277204"/>
    </source>
</evidence>
<protein>
    <submittedName>
        <fullName evidence="3">Uncharacterized protein</fullName>
    </submittedName>
</protein>
<dbReference type="STRING" id="48269.A0A183N784"/>
<feature type="compositionally biased region" description="Polar residues" evidence="2">
    <location>
        <begin position="1"/>
        <end position="21"/>
    </location>
</feature>
<proteinExistence type="predicted"/>
<organism evidence="3 4">
    <name type="scientific">Schistosoma margrebowiei</name>
    <dbReference type="NCBI Taxonomy" id="48269"/>
    <lineage>
        <taxon>Eukaryota</taxon>
        <taxon>Metazoa</taxon>
        <taxon>Spiralia</taxon>
        <taxon>Lophotrochozoa</taxon>
        <taxon>Platyhelminthes</taxon>
        <taxon>Trematoda</taxon>
        <taxon>Digenea</taxon>
        <taxon>Strigeidida</taxon>
        <taxon>Schistosomatoidea</taxon>
        <taxon>Schistosomatidae</taxon>
        <taxon>Schistosoma</taxon>
    </lineage>
</organism>
<name>A0A183N784_9TREM</name>
<dbReference type="AlphaFoldDB" id="A0A183N784"/>
<keyword evidence="4" id="KW-1185">Reference proteome</keyword>
<accession>A0A183N784</accession>
<evidence type="ECO:0000256" key="2">
    <source>
        <dbReference type="SAM" id="MobiDB-lite"/>
    </source>
</evidence>
<reference evidence="3 4" key="1">
    <citation type="submission" date="2018-11" db="EMBL/GenBank/DDBJ databases">
        <authorList>
            <consortium name="Pathogen Informatics"/>
        </authorList>
    </citation>
    <scope>NUCLEOTIDE SEQUENCE [LARGE SCALE GENOMIC DNA]</scope>
    <source>
        <strain evidence="3 4">Zambia</strain>
    </source>
</reference>
<feature type="coiled-coil region" evidence="1">
    <location>
        <begin position="35"/>
        <end position="62"/>
    </location>
</feature>
<evidence type="ECO:0000313" key="3">
    <source>
        <dbReference type="EMBL" id="VDP50195.1"/>
    </source>
</evidence>
<dbReference type="EMBL" id="UZAI01020196">
    <property type="protein sequence ID" value="VDP50195.1"/>
    <property type="molecule type" value="Genomic_DNA"/>
</dbReference>
<keyword evidence="1" id="KW-0175">Coiled coil</keyword>
<gene>
    <name evidence="3" type="ORF">SMRZ_LOCUS24159</name>
</gene>
<feature type="region of interest" description="Disordered" evidence="2">
    <location>
        <begin position="1"/>
        <end position="30"/>
    </location>
</feature>